<keyword evidence="3" id="KW-0812">Transmembrane</keyword>
<dbReference type="Proteomes" id="UP000314980">
    <property type="component" value="Unassembled WGS sequence"/>
</dbReference>
<dbReference type="OrthoDB" id="10059571at2759"/>
<dbReference type="InterPro" id="IPR016186">
    <property type="entry name" value="C-type_lectin-like/link_sf"/>
</dbReference>
<dbReference type="InterPro" id="IPR016187">
    <property type="entry name" value="CTDL_fold"/>
</dbReference>
<evidence type="ECO:0000313" key="6">
    <source>
        <dbReference type="Proteomes" id="UP000314980"/>
    </source>
</evidence>
<reference evidence="6" key="1">
    <citation type="submission" date="2015-09" db="EMBL/GenBank/DDBJ databases">
        <authorList>
            <person name="Sai Rama Sridatta P."/>
        </authorList>
    </citation>
    <scope>NUCLEOTIDE SEQUENCE [LARGE SCALE GENOMIC DNA]</scope>
</reference>
<dbReference type="AlphaFoldDB" id="A0A4W6D8U9"/>
<dbReference type="SUPFAM" id="SSF56436">
    <property type="entry name" value="C-type lectin-like"/>
    <property type="match status" value="1"/>
</dbReference>
<dbReference type="GeneID" id="108887329"/>
<reference evidence="5" key="3">
    <citation type="submission" date="2025-05" db="UniProtKB">
        <authorList>
            <consortium name="Ensembl"/>
        </authorList>
    </citation>
    <scope>IDENTIFICATION</scope>
</reference>
<dbReference type="GeneTree" id="ENSGT00940000166507"/>
<feature type="region of interest" description="Disordered" evidence="2">
    <location>
        <begin position="1"/>
        <end position="41"/>
    </location>
</feature>
<dbReference type="KEGG" id="lcf:108887329"/>
<accession>A0A4W6D8U9</accession>
<keyword evidence="3" id="KW-1133">Transmembrane helix</keyword>
<dbReference type="PANTHER" id="PTHR45710">
    <property type="entry name" value="C-TYPE LECTIN DOMAIN-CONTAINING PROTEIN 180"/>
    <property type="match status" value="1"/>
</dbReference>
<dbReference type="SMART" id="SM00034">
    <property type="entry name" value="CLECT"/>
    <property type="match status" value="1"/>
</dbReference>
<dbReference type="PANTHER" id="PTHR45710:SF28">
    <property type="entry name" value="C-TYPE LECTIN DOMAIN FAMILY 4 MEMBER C ISOFORM 1"/>
    <property type="match status" value="1"/>
</dbReference>
<feature type="transmembrane region" description="Helical" evidence="3">
    <location>
        <begin position="74"/>
        <end position="98"/>
    </location>
</feature>
<evidence type="ECO:0000256" key="3">
    <source>
        <dbReference type="SAM" id="Phobius"/>
    </source>
</evidence>
<evidence type="ECO:0000256" key="2">
    <source>
        <dbReference type="SAM" id="MobiDB-lite"/>
    </source>
</evidence>
<dbReference type="Pfam" id="PF00059">
    <property type="entry name" value="Lectin_C"/>
    <property type="match status" value="1"/>
</dbReference>
<dbReference type="Ensembl" id="ENSLCAT00010022035.1">
    <property type="protein sequence ID" value="ENSLCAP00010021566.1"/>
    <property type="gene ID" value="ENSLCAG00010010157.1"/>
</dbReference>
<feature type="domain" description="C-type lectin" evidence="4">
    <location>
        <begin position="160"/>
        <end position="268"/>
    </location>
</feature>
<name>A0A4W6D8U9_LATCA</name>
<keyword evidence="6" id="KW-1185">Reference proteome</keyword>
<comment type="subcellular location">
    <subcellularLocation>
        <location evidence="1">Cell membrane</location>
        <topology evidence="1">Single-pass type II membrane protein</topology>
    </subcellularLocation>
</comment>
<reference evidence="7" key="2">
    <citation type="submission" date="2025-04" db="UniProtKB">
        <authorList>
            <consortium name="RefSeq"/>
        </authorList>
    </citation>
    <scope>IDENTIFICATION</scope>
    <source>
        <tissue evidence="7">Brain</tissue>
    </source>
</reference>
<organism evidence="5 6">
    <name type="scientific">Lates calcarifer</name>
    <name type="common">Barramundi</name>
    <name type="synonym">Holocentrus calcarifer</name>
    <dbReference type="NCBI Taxonomy" id="8187"/>
    <lineage>
        <taxon>Eukaryota</taxon>
        <taxon>Metazoa</taxon>
        <taxon>Chordata</taxon>
        <taxon>Craniata</taxon>
        <taxon>Vertebrata</taxon>
        <taxon>Euteleostomi</taxon>
        <taxon>Actinopterygii</taxon>
        <taxon>Neopterygii</taxon>
        <taxon>Teleostei</taxon>
        <taxon>Neoteleostei</taxon>
        <taxon>Acanthomorphata</taxon>
        <taxon>Carangaria</taxon>
        <taxon>Carangaria incertae sedis</taxon>
        <taxon>Centropomidae</taxon>
        <taxon>Lates</taxon>
    </lineage>
</organism>
<evidence type="ECO:0000256" key="1">
    <source>
        <dbReference type="ARBA" id="ARBA00004401"/>
    </source>
</evidence>
<dbReference type="GO" id="GO:0005886">
    <property type="term" value="C:plasma membrane"/>
    <property type="evidence" value="ECO:0007669"/>
    <property type="project" value="UniProtKB-SubCell"/>
</dbReference>
<evidence type="ECO:0000259" key="4">
    <source>
        <dbReference type="PROSITE" id="PS50041"/>
    </source>
</evidence>
<dbReference type="Gene3D" id="3.10.100.10">
    <property type="entry name" value="Mannose-Binding Protein A, subunit A"/>
    <property type="match status" value="1"/>
</dbReference>
<dbReference type="PROSITE" id="PS50041">
    <property type="entry name" value="C_TYPE_LECTIN_2"/>
    <property type="match status" value="1"/>
</dbReference>
<evidence type="ECO:0000313" key="7">
    <source>
        <dbReference type="RefSeq" id="XP_018538210.1"/>
    </source>
</evidence>
<dbReference type="Proteomes" id="UP000694890">
    <property type="component" value="Linkage group LG15"/>
</dbReference>
<gene>
    <name evidence="5 7" type="primary">si:dkey-26c10.5</name>
</gene>
<proteinExistence type="predicted"/>
<protein>
    <submittedName>
        <fullName evidence="7">C-type lectin domain family 2 member D isoform X1</fullName>
    </submittedName>
    <submittedName>
        <fullName evidence="5">Si:dkey-26c10.5</fullName>
    </submittedName>
</protein>
<sequence length="271" mass="30698">MEMEKITTEKERKKEDEGKSEPKAESKPEATEEEEPDHYSRLQNLPEDVYSEACYTDPPFKTKPAKQTEANARLYRAGCILLTIMCLVLLLVVIVLSLKLQNGSHTDCPESEIPITPGHITPKSASPCNYEHCKDFFSSRSSIEAKHLGCRQCADGWLTFGRSCFFLSTYRLGWEQSQRNCTARGGSLAIITSREVQNFLSKEGNLKYWIGLRQKGNMWTWVNNTAIRESYWAGNAASGDCGILNSENQSDKNWIKAPCDAHTYFVCQLQF</sequence>
<keyword evidence="3" id="KW-0472">Membrane</keyword>
<dbReference type="InterPro" id="IPR050828">
    <property type="entry name" value="C-type_lectin/matrix_domain"/>
</dbReference>
<dbReference type="InterPro" id="IPR001304">
    <property type="entry name" value="C-type_lectin-like"/>
</dbReference>
<feature type="compositionally biased region" description="Basic and acidic residues" evidence="2">
    <location>
        <begin position="1"/>
        <end position="30"/>
    </location>
</feature>
<dbReference type="RefSeq" id="XP_018538210.1">
    <property type="nucleotide sequence ID" value="XM_018682694.2"/>
</dbReference>
<evidence type="ECO:0000313" key="5">
    <source>
        <dbReference type="Ensembl" id="ENSLCAP00010021566.1"/>
    </source>
</evidence>